<feature type="transmembrane region" description="Helical" evidence="6">
    <location>
        <begin position="12"/>
        <end position="37"/>
    </location>
</feature>
<dbReference type="GeneID" id="19321437"/>
<proteinExistence type="inferred from homology"/>
<keyword evidence="3 6" id="KW-0812">Transmembrane</keyword>
<dbReference type="AlphaFoldDB" id="R8BUW2"/>
<dbReference type="Pfam" id="PF00083">
    <property type="entry name" value="Sugar_tr"/>
    <property type="match status" value="1"/>
</dbReference>
<gene>
    <name evidence="8" type="ORF">UCRPA7_1301</name>
</gene>
<feature type="transmembrane region" description="Helical" evidence="6">
    <location>
        <begin position="164"/>
        <end position="183"/>
    </location>
</feature>
<feature type="transmembrane region" description="Helical" evidence="6">
    <location>
        <begin position="345"/>
        <end position="364"/>
    </location>
</feature>
<dbReference type="InterPro" id="IPR020846">
    <property type="entry name" value="MFS_dom"/>
</dbReference>
<evidence type="ECO:0000259" key="7">
    <source>
        <dbReference type="PROSITE" id="PS50850"/>
    </source>
</evidence>
<dbReference type="PANTHER" id="PTHR48022">
    <property type="entry name" value="PLASTIDIC GLUCOSE TRANSPORTER 4"/>
    <property type="match status" value="1"/>
</dbReference>
<dbReference type="Proteomes" id="UP000014074">
    <property type="component" value="Unassembled WGS sequence"/>
</dbReference>
<keyword evidence="5 6" id="KW-0472">Membrane</keyword>
<dbReference type="GO" id="GO:0016020">
    <property type="term" value="C:membrane"/>
    <property type="evidence" value="ECO:0007669"/>
    <property type="project" value="UniProtKB-SubCell"/>
</dbReference>
<dbReference type="InterPro" id="IPR005828">
    <property type="entry name" value="MFS_sugar_transport-like"/>
</dbReference>
<name>R8BUW2_PHAM7</name>
<evidence type="ECO:0000256" key="2">
    <source>
        <dbReference type="ARBA" id="ARBA00010992"/>
    </source>
</evidence>
<evidence type="ECO:0000256" key="4">
    <source>
        <dbReference type="ARBA" id="ARBA00022989"/>
    </source>
</evidence>
<evidence type="ECO:0000256" key="1">
    <source>
        <dbReference type="ARBA" id="ARBA00004141"/>
    </source>
</evidence>
<dbReference type="SUPFAM" id="SSF103473">
    <property type="entry name" value="MFS general substrate transporter"/>
    <property type="match status" value="1"/>
</dbReference>
<dbReference type="OrthoDB" id="6612291at2759"/>
<dbReference type="PANTHER" id="PTHR48022:SF2">
    <property type="entry name" value="PLASTIDIC GLUCOSE TRANSPORTER 4"/>
    <property type="match status" value="1"/>
</dbReference>
<evidence type="ECO:0000256" key="5">
    <source>
        <dbReference type="ARBA" id="ARBA00023136"/>
    </source>
</evidence>
<accession>R8BUW2</accession>
<keyword evidence="9" id="KW-1185">Reference proteome</keyword>
<protein>
    <submittedName>
        <fullName evidence="8">Putative sugar transporter protein</fullName>
    </submittedName>
</protein>
<organism evidence="8 9">
    <name type="scientific">Phaeoacremonium minimum (strain UCR-PA7)</name>
    <name type="common">Esca disease fungus</name>
    <name type="synonym">Togninia minima</name>
    <dbReference type="NCBI Taxonomy" id="1286976"/>
    <lineage>
        <taxon>Eukaryota</taxon>
        <taxon>Fungi</taxon>
        <taxon>Dikarya</taxon>
        <taxon>Ascomycota</taxon>
        <taxon>Pezizomycotina</taxon>
        <taxon>Sordariomycetes</taxon>
        <taxon>Sordariomycetidae</taxon>
        <taxon>Togniniales</taxon>
        <taxon>Togniniaceae</taxon>
        <taxon>Phaeoacremonium</taxon>
    </lineage>
</organism>
<dbReference type="PROSITE" id="PS50850">
    <property type="entry name" value="MFS"/>
    <property type="match status" value="1"/>
</dbReference>
<dbReference type="InterPro" id="IPR036259">
    <property type="entry name" value="MFS_trans_sf"/>
</dbReference>
<feature type="transmembrane region" description="Helical" evidence="6">
    <location>
        <begin position="190"/>
        <end position="213"/>
    </location>
</feature>
<keyword evidence="8" id="KW-0762">Sugar transport</keyword>
<sequence>MTSSMIKVPYTALFTEMTGTMLAVSAYASMGGLSFGIDYNYWSGVLGMSQFANDFGVFDSKQGEYIIPSSWQSAGSGLPIAGLAFGALIAGLVGGKLGRVRTFQVSTVLSLAAIIIQATAVSSYWQVVVGRTVNSIALGILANLVPAYQAECAPPAVRGTLVNFYQFSLAVGAVLVNTANWGMHERTDQWAYRTVIILQFIVPLVLGLGSFFVPESPRWLARQGRDSEVLKVLLMLRKGDAESCQQEQNALCAAVESMDAHHEGSWLECFSMGVKNEYTITVLLVLTMTIACFFAFYFPDLLGRRWIMAFSSFMMAVSMFVVAGITGSDLASQKGGMDGALGMLFVWWFFSSVGWSSCVWIVTAEVPTLRLREKTITVGSFTGFCVSVLVTFVSPYIQDTGYGNLQSRIGFIYAAVSIVATIWCMFMLPETASRTLEELDVLFENRVSVWRFGSYKIMSGPDNLPASEGVEVLEECQKVKEKK</sequence>
<feature type="transmembrane region" description="Helical" evidence="6">
    <location>
        <begin position="278"/>
        <end position="299"/>
    </location>
</feature>
<feature type="transmembrane region" description="Helical" evidence="6">
    <location>
        <begin position="376"/>
        <end position="397"/>
    </location>
</feature>
<dbReference type="GO" id="GO:0005351">
    <property type="term" value="F:carbohydrate:proton symporter activity"/>
    <property type="evidence" value="ECO:0007669"/>
    <property type="project" value="TreeGrafter"/>
</dbReference>
<feature type="transmembrane region" description="Helical" evidence="6">
    <location>
        <begin position="306"/>
        <end position="325"/>
    </location>
</feature>
<dbReference type="HOGENOM" id="CLU_001265_30_1_1"/>
<dbReference type="InterPro" id="IPR050360">
    <property type="entry name" value="MFS_Sugar_Transporters"/>
</dbReference>
<comment type="subcellular location">
    <subcellularLocation>
        <location evidence="1">Membrane</location>
        <topology evidence="1">Multi-pass membrane protein</topology>
    </subcellularLocation>
</comment>
<reference evidence="9" key="1">
    <citation type="journal article" date="2013" name="Genome Announc.">
        <title>Draft genome sequence of the ascomycete Phaeoacremonium aleophilum strain UCR-PA7, a causal agent of the esca disease complex in grapevines.</title>
        <authorList>
            <person name="Blanco-Ulate B."/>
            <person name="Rolshausen P."/>
            <person name="Cantu D."/>
        </authorList>
    </citation>
    <scope>NUCLEOTIDE SEQUENCE [LARGE SCALE GENOMIC DNA]</scope>
    <source>
        <strain evidence="9">UCR-PA7</strain>
    </source>
</reference>
<feature type="transmembrane region" description="Helical" evidence="6">
    <location>
        <begin position="74"/>
        <end position="93"/>
    </location>
</feature>
<dbReference type="Gene3D" id="1.20.1250.20">
    <property type="entry name" value="MFS general substrate transporter like domains"/>
    <property type="match status" value="2"/>
</dbReference>
<dbReference type="EMBL" id="KB932855">
    <property type="protein sequence ID" value="EOO03152.1"/>
    <property type="molecule type" value="Genomic_DNA"/>
</dbReference>
<evidence type="ECO:0000313" key="8">
    <source>
        <dbReference type="EMBL" id="EOO03152.1"/>
    </source>
</evidence>
<dbReference type="eggNOG" id="KOG0254">
    <property type="taxonomic scope" value="Eukaryota"/>
</dbReference>
<feature type="transmembrane region" description="Helical" evidence="6">
    <location>
        <begin position="409"/>
        <end position="428"/>
    </location>
</feature>
<evidence type="ECO:0000313" key="9">
    <source>
        <dbReference type="Proteomes" id="UP000014074"/>
    </source>
</evidence>
<evidence type="ECO:0000256" key="3">
    <source>
        <dbReference type="ARBA" id="ARBA00022692"/>
    </source>
</evidence>
<dbReference type="RefSeq" id="XP_007912075.1">
    <property type="nucleotide sequence ID" value="XM_007913884.1"/>
</dbReference>
<feature type="transmembrane region" description="Helical" evidence="6">
    <location>
        <begin position="105"/>
        <end position="125"/>
    </location>
</feature>
<evidence type="ECO:0000256" key="6">
    <source>
        <dbReference type="SAM" id="Phobius"/>
    </source>
</evidence>
<keyword evidence="8" id="KW-0813">Transport</keyword>
<comment type="similarity">
    <text evidence="2">Belongs to the major facilitator superfamily. Sugar transporter (TC 2.A.1.1) family.</text>
</comment>
<feature type="domain" description="Major facilitator superfamily (MFS) profile" evidence="7">
    <location>
        <begin position="24"/>
        <end position="432"/>
    </location>
</feature>
<keyword evidence="4 6" id="KW-1133">Transmembrane helix</keyword>
<dbReference type="KEGG" id="tmn:UCRPA7_1301"/>